<gene>
    <name evidence="1" type="ORF">CYJ73_11475</name>
</gene>
<dbReference type="PANTHER" id="PTHR42941:SF1">
    <property type="entry name" value="SLL1037 PROTEIN"/>
    <property type="match status" value="1"/>
</dbReference>
<name>A0A2I1R886_9ACTN</name>
<dbReference type="NCBIfam" id="TIGR02122">
    <property type="entry name" value="TRAP_TAXI"/>
    <property type="match status" value="1"/>
</dbReference>
<dbReference type="Proteomes" id="UP000234662">
    <property type="component" value="Unassembled WGS sequence"/>
</dbReference>
<dbReference type="EMBL" id="PKJC01000007">
    <property type="protein sequence ID" value="PKZ65298.1"/>
    <property type="molecule type" value="Genomic_DNA"/>
</dbReference>
<accession>A0A2I1R886</accession>
<dbReference type="InterPro" id="IPR011852">
    <property type="entry name" value="TRAP_TAXI"/>
</dbReference>
<comment type="caution">
    <text evidence="1">The sequence shown here is derived from an EMBL/GenBank/DDBJ whole genome shotgun (WGS) entry which is preliminary data.</text>
</comment>
<dbReference type="SUPFAM" id="SSF53850">
    <property type="entry name" value="Periplasmic binding protein-like II"/>
    <property type="match status" value="1"/>
</dbReference>
<dbReference type="AlphaFoldDB" id="A0A2I1R886"/>
<reference evidence="1 2" key="1">
    <citation type="submission" date="2017-12" db="EMBL/GenBank/DDBJ databases">
        <title>Phylogenetic diversity of female urinary microbiome.</title>
        <authorList>
            <person name="Thomas-White K."/>
            <person name="Wolfe A.J."/>
        </authorList>
    </citation>
    <scope>NUCLEOTIDE SEQUENCE [LARGE SCALE GENOMIC DNA]</scope>
    <source>
        <strain evidence="1 2">UMB0777</strain>
    </source>
</reference>
<proteinExistence type="predicted"/>
<evidence type="ECO:0000313" key="1">
    <source>
        <dbReference type="EMBL" id="PKZ65298.1"/>
    </source>
</evidence>
<dbReference type="STRING" id="2055.BCM27_06660"/>
<evidence type="ECO:0000313" key="2">
    <source>
        <dbReference type="Proteomes" id="UP000234662"/>
    </source>
</evidence>
<dbReference type="RefSeq" id="WP_101820278.1">
    <property type="nucleotide sequence ID" value="NZ_PKJC01000007.1"/>
</dbReference>
<dbReference type="PROSITE" id="PS51318">
    <property type="entry name" value="TAT"/>
    <property type="match status" value="1"/>
</dbReference>
<sequence>MSFGCGSVDRRTMLRGATGLGALLLLTACGTERGAPVRLAAGEPGGFFWEFAGLLAAAADRSGAPEIRPLRSGGSAENLDALANGSAELAISLSDTAIERAGTQLTALGCVYENYFQVAVRTGSGIATVADLRGRPVSVGAPGSGAAGLSERVLAAAGLDADRDIRPVQQTMADAGAALAAGEVDAVMWAGGLPTPAFTDPRVPIALLDLGGVVAALRREHGPAYEPVRIPADIYGRHPAVTTVGVANLLLARRDVPDATAAGIVDVLLDQAAHLVPAQAIGSQFLDAQSLILTGPIPLHPGAAREYRRRHG</sequence>
<organism evidence="1 2">
    <name type="scientific">Gordonia terrae</name>
    <dbReference type="NCBI Taxonomy" id="2055"/>
    <lineage>
        <taxon>Bacteria</taxon>
        <taxon>Bacillati</taxon>
        <taxon>Actinomycetota</taxon>
        <taxon>Actinomycetes</taxon>
        <taxon>Mycobacteriales</taxon>
        <taxon>Gordoniaceae</taxon>
        <taxon>Gordonia</taxon>
    </lineage>
</organism>
<dbReference type="PANTHER" id="PTHR42941">
    <property type="entry name" value="SLL1037 PROTEIN"/>
    <property type="match status" value="1"/>
</dbReference>
<dbReference type="InterPro" id="IPR006311">
    <property type="entry name" value="TAT_signal"/>
</dbReference>
<protein>
    <submittedName>
        <fullName evidence="1">TRAP transporter substrate-binding protein</fullName>
    </submittedName>
</protein>
<dbReference type="Gene3D" id="3.40.190.10">
    <property type="entry name" value="Periplasmic binding protein-like II"/>
    <property type="match status" value="2"/>
</dbReference>
<dbReference type="Pfam" id="PF16868">
    <property type="entry name" value="NMT1_3"/>
    <property type="match status" value="1"/>
</dbReference>